<name>T0ZW42_9ZZZZ</name>
<protein>
    <submittedName>
        <fullName evidence="1">Uncharacterized protein</fullName>
    </submittedName>
</protein>
<accession>T0ZW42</accession>
<evidence type="ECO:0000313" key="1">
    <source>
        <dbReference type="EMBL" id="EQD48862.1"/>
    </source>
</evidence>
<comment type="caution">
    <text evidence="1">The sequence shown here is derived from an EMBL/GenBank/DDBJ whole genome shotgun (WGS) entry which is preliminary data.</text>
</comment>
<gene>
    <name evidence="1" type="ORF">B1B_11886</name>
</gene>
<organism evidence="1">
    <name type="scientific">mine drainage metagenome</name>
    <dbReference type="NCBI Taxonomy" id="410659"/>
    <lineage>
        <taxon>unclassified sequences</taxon>
        <taxon>metagenomes</taxon>
        <taxon>ecological metagenomes</taxon>
    </lineage>
</organism>
<reference evidence="1" key="1">
    <citation type="submission" date="2013-08" db="EMBL/GenBank/DDBJ databases">
        <authorList>
            <person name="Mendez C."/>
            <person name="Richter M."/>
            <person name="Ferrer M."/>
            <person name="Sanchez J."/>
        </authorList>
    </citation>
    <scope>NUCLEOTIDE SEQUENCE</scope>
</reference>
<dbReference type="EMBL" id="AUZY01007756">
    <property type="protein sequence ID" value="EQD48862.1"/>
    <property type="molecule type" value="Genomic_DNA"/>
</dbReference>
<sequence>MTTPSSSAEKTLPVTLTNRSHVRVQSAGPKDEALESVGLFRGLISIGGESALAIELGGPGEEKGRIRLIPLAALYAIDILQAAKADEEKRDEKSPAPGYFR</sequence>
<proteinExistence type="predicted"/>
<reference evidence="1" key="2">
    <citation type="journal article" date="2014" name="ISME J.">
        <title>Microbial stratification in low pH oxic and suboxic macroscopic growths along an acid mine drainage.</title>
        <authorList>
            <person name="Mendez-Garcia C."/>
            <person name="Mesa V."/>
            <person name="Sprenger R.R."/>
            <person name="Richter M."/>
            <person name="Diez M.S."/>
            <person name="Solano J."/>
            <person name="Bargiela R."/>
            <person name="Golyshina O.V."/>
            <person name="Manteca A."/>
            <person name="Ramos J.L."/>
            <person name="Gallego J.R."/>
            <person name="Llorente I."/>
            <person name="Martins Dos Santos V.A."/>
            <person name="Jensen O.N."/>
            <person name="Pelaez A.I."/>
            <person name="Sanchez J."/>
            <person name="Ferrer M."/>
        </authorList>
    </citation>
    <scope>NUCLEOTIDE SEQUENCE</scope>
</reference>
<dbReference type="AlphaFoldDB" id="T0ZW42"/>